<proteinExistence type="predicted"/>
<dbReference type="PROSITE" id="PS50937">
    <property type="entry name" value="HTH_MERR_2"/>
    <property type="match status" value="1"/>
</dbReference>
<evidence type="ECO:0000256" key="2">
    <source>
        <dbReference type="ARBA" id="ARBA00023015"/>
    </source>
</evidence>
<evidence type="ECO:0000259" key="6">
    <source>
        <dbReference type="PROSITE" id="PS50937"/>
    </source>
</evidence>
<dbReference type="EMBL" id="BOOW01000038">
    <property type="protein sequence ID" value="GII95786.1"/>
    <property type="molecule type" value="Genomic_DNA"/>
</dbReference>
<keyword evidence="3" id="KW-0238">DNA-binding</keyword>
<keyword evidence="2" id="KW-0805">Transcription regulation</keyword>
<dbReference type="GO" id="GO:0003677">
    <property type="term" value="F:DNA binding"/>
    <property type="evidence" value="ECO:0007669"/>
    <property type="project" value="UniProtKB-KW"/>
</dbReference>
<dbReference type="AlphaFoldDB" id="A0A919RP34"/>
<accession>A0A919RP34</accession>
<evidence type="ECO:0000256" key="1">
    <source>
        <dbReference type="ARBA" id="ARBA00022491"/>
    </source>
</evidence>
<keyword evidence="8" id="KW-1185">Reference proteome</keyword>
<evidence type="ECO:0000313" key="8">
    <source>
        <dbReference type="Proteomes" id="UP000606172"/>
    </source>
</evidence>
<dbReference type="PANTHER" id="PTHR30204">
    <property type="entry name" value="REDOX-CYCLING DRUG-SENSING TRANSCRIPTIONAL ACTIVATOR SOXR"/>
    <property type="match status" value="1"/>
</dbReference>
<dbReference type="RefSeq" id="WP_204030821.1">
    <property type="nucleotide sequence ID" value="NZ_BOOW01000038.1"/>
</dbReference>
<dbReference type="PANTHER" id="PTHR30204:SF69">
    <property type="entry name" value="MERR-FAMILY TRANSCRIPTIONAL REGULATOR"/>
    <property type="match status" value="1"/>
</dbReference>
<dbReference type="InterPro" id="IPR009061">
    <property type="entry name" value="DNA-bd_dom_put_sf"/>
</dbReference>
<dbReference type="Pfam" id="PF13411">
    <property type="entry name" value="MerR_1"/>
    <property type="match status" value="1"/>
</dbReference>
<evidence type="ECO:0000256" key="3">
    <source>
        <dbReference type="ARBA" id="ARBA00023125"/>
    </source>
</evidence>
<dbReference type="SUPFAM" id="SSF46955">
    <property type="entry name" value="Putative DNA-binding domain"/>
    <property type="match status" value="1"/>
</dbReference>
<dbReference type="GO" id="GO:0003700">
    <property type="term" value="F:DNA-binding transcription factor activity"/>
    <property type="evidence" value="ECO:0007669"/>
    <property type="project" value="InterPro"/>
</dbReference>
<sequence length="322" mass="35684">MARSREGYTIGQLSKLSGTPVKTIRFYSDTGVLPERERTPAGYRLYGEADRARLGLIRTLREIGLDLATIRSLALKGGVKGNELVEVLSLQLRAVEAQVRSLQRTRTVLRAALERGDPTEEDLNRLNTLGKVGAAEMEVLLDGFLSDVGSGSEALATWLAGMREAMLPQLPEDPTSAQLDAWLELATLLADDDYRDSLRQDHSGYWDRVDASGAAPYQAEAIWRINNMIVEAVIEAKVSGVLPTSPEAEPVLDHAMALMAEMHLEKDGEDFRRTLAKGYADHDPRSERHWQLIAIINGEPIPLEPTVAHHWIRDALLHRVTP</sequence>
<dbReference type="InterPro" id="IPR047057">
    <property type="entry name" value="MerR_fam"/>
</dbReference>
<dbReference type="Proteomes" id="UP000606172">
    <property type="component" value="Unassembled WGS sequence"/>
</dbReference>
<feature type="domain" description="HTH merR-type" evidence="6">
    <location>
        <begin position="7"/>
        <end position="76"/>
    </location>
</feature>
<dbReference type="Gene3D" id="1.10.1660.10">
    <property type="match status" value="1"/>
</dbReference>
<evidence type="ECO:0000256" key="5">
    <source>
        <dbReference type="SAM" id="Coils"/>
    </source>
</evidence>
<comment type="caution">
    <text evidence="7">The sequence shown here is derived from an EMBL/GenBank/DDBJ whole genome shotgun (WGS) entry which is preliminary data.</text>
</comment>
<organism evidence="7 8">
    <name type="scientific">Sinosporangium siamense</name>
    <dbReference type="NCBI Taxonomy" id="1367973"/>
    <lineage>
        <taxon>Bacteria</taxon>
        <taxon>Bacillati</taxon>
        <taxon>Actinomycetota</taxon>
        <taxon>Actinomycetes</taxon>
        <taxon>Streptosporangiales</taxon>
        <taxon>Streptosporangiaceae</taxon>
        <taxon>Sinosporangium</taxon>
    </lineage>
</organism>
<keyword evidence="4" id="KW-0804">Transcription</keyword>
<reference evidence="7" key="1">
    <citation type="submission" date="2021-01" db="EMBL/GenBank/DDBJ databases">
        <title>Whole genome shotgun sequence of Sinosporangium siamense NBRC 109515.</title>
        <authorList>
            <person name="Komaki H."/>
            <person name="Tamura T."/>
        </authorList>
    </citation>
    <scope>NUCLEOTIDE SEQUENCE</scope>
    <source>
        <strain evidence="7">NBRC 109515</strain>
    </source>
</reference>
<gene>
    <name evidence="7" type="ORF">Ssi02_60170</name>
</gene>
<feature type="coiled-coil region" evidence="5">
    <location>
        <begin position="85"/>
        <end position="112"/>
    </location>
</feature>
<evidence type="ECO:0000256" key="4">
    <source>
        <dbReference type="ARBA" id="ARBA00023163"/>
    </source>
</evidence>
<dbReference type="InterPro" id="IPR000551">
    <property type="entry name" value="MerR-type_HTH_dom"/>
</dbReference>
<evidence type="ECO:0000313" key="7">
    <source>
        <dbReference type="EMBL" id="GII95786.1"/>
    </source>
</evidence>
<name>A0A919RP34_9ACTN</name>
<keyword evidence="1" id="KW-0678">Repressor</keyword>
<dbReference type="PRINTS" id="PR00040">
    <property type="entry name" value="HTHMERR"/>
</dbReference>
<protein>
    <submittedName>
        <fullName evidence="7">MerR family transcriptional regulator</fullName>
    </submittedName>
</protein>
<keyword evidence="5" id="KW-0175">Coiled coil</keyword>
<dbReference type="SMART" id="SM00422">
    <property type="entry name" value="HTH_MERR"/>
    <property type="match status" value="1"/>
</dbReference>